<evidence type="ECO:0000313" key="3">
    <source>
        <dbReference type="Proteomes" id="UP000006457"/>
    </source>
</evidence>
<accession>I3DA05</accession>
<dbReference type="Gene3D" id="3.30.1460.30">
    <property type="entry name" value="YgaC/TfoX-N like chaperone"/>
    <property type="match status" value="1"/>
</dbReference>
<dbReference type="SUPFAM" id="SSF159894">
    <property type="entry name" value="YgaC/TfoX-N like"/>
    <property type="match status" value="1"/>
</dbReference>
<dbReference type="EMBL" id="AJSX01000036">
    <property type="protein sequence ID" value="EIJ68548.1"/>
    <property type="molecule type" value="Genomic_DNA"/>
</dbReference>
<evidence type="ECO:0000259" key="1">
    <source>
        <dbReference type="Pfam" id="PF04993"/>
    </source>
</evidence>
<name>I3DA05_9PAST</name>
<organism evidence="2 3">
    <name type="scientific">Pasteurella bettyae CCUG 2042</name>
    <dbReference type="NCBI Taxonomy" id="1095749"/>
    <lineage>
        <taxon>Bacteria</taxon>
        <taxon>Pseudomonadati</taxon>
        <taxon>Pseudomonadota</taxon>
        <taxon>Gammaproteobacteria</taxon>
        <taxon>Pasteurellales</taxon>
        <taxon>Pasteurellaceae</taxon>
        <taxon>Pasteurella</taxon>
    </lineage>
</organism>
<dbReference type="RefSeq" id="WP_005761153.1">
    <property type="nucleotide sequence ID" value="NZ_AJSX01000036.1"/>
</dbReference>
<reference evidence="2 3" key="1">
    <citation type="submission" date="2012-03" db="EMBL/GenBank/DDBJ databases">
        <authorList>
            <person name="Harkins D.M."/>
            <person name="Madupu R."/>
            <person name="Durkin A.S."/>
            <person name="Torralba M."/>
            <person name="Methe B."/>
            <person name="Sutton G.G."/>
            <person name="Nelson K.E."/>
        </authorList>
    </citation>
    <scope>NUCLEOTIDE SEQUENCE [LARGE SCALE GENOMIC DNA]</scope>
    <source>
        <strain evidence="2 3">CCUG 2042</strain>
    </source>
</reference>
<dbReference type="Pfam" id="PF04993">
    <property type="entry name" value="TfoX_N"/>
    <property type="match status" value="1"/>
</dbReference>
<evidence type="ECO:0000313" key="2">
    <source>
        <dbReference type="EMBL" id="EIJ68548.1"/>
    </source>
</evidence>
<dbReference type="InterPro" id="IPR007076">
    <property type="entry name" value="TfoX_N"/>
</dbReference>
<sequence>MTLTNQDTYEIRKRLGEFLGGEVTARHLFMGYGLFYQDLMFGIYSKGQFYLKGEHKLAEVFENMGAVSWTTTAKSSDLAIANYYELPISVTKDENVYKRLVIASVKQI</sequence>
<dbReference type="InterPro" id="IPR047525">
    <property type="entry name" value="TfoX-like"/>
</dbReference>
<feature type="domain" description="TfoX N-terminal" evidence="1">
    <location>
        <begin position="21"/>
        <end position="107"/>
    </location>
</feature>
<keyword evidence="3" id="KW-1185">Reference proteome</keyword>
<dbReference type="PATRIC" id="fig|1095749.3.peg.1599"/>
<dbReference type="PANTHER" id="PTHR36121:SF1">
    <property type="entry name" value="PROTEIN SXY"/>
    <property type="match status" value="1"/>
</dbReference>
<comment type="caution">
    <text evidence="2">The sequence shown here is derived from an EMBL/GenBank/DDBJ whole genome shotgun (WGS) entry which is preliminary data.</text>
</comment>
<dbReference type="Proteomes" id="UP000006457">
    <property type="component" value="Unassembled WGS sequence"/>
</dbReference>
<gene>
    <name evidence="2" type="ORF">HMPREF1052_1684</name>
</gene>
<dbReference type="AlphaFoldDB" id="I3DA05"/>
<dbReference type="eggNOG" id="COG3070">
    <property type="taxonomic scope" value="Bacteria"/>
</dbReference>
<proteinExistence type="predicted"/>
<dbReference type="PANTHER" id="PTHR36121">
    <property type="entry name" value="PROTEIN SXY"/>
    <property type="match status" value="1"/>
</dbReference>
<protein>
    <submittedName>
        <fullName evidence="2">TfoX N-terminal domain protein</fullName>
    </submittedName>
</protein>